<dbReference type="Proteomes" id="UP000236286">
    <property type="component" value="Unassembled WGS sequence"/>
</dbReference>
<organism evidence="2 3">
    <name type="scientific">Methylocella silvestris</name>
    <dbReference type="NCBI Taxonomy" id="199596"/>
    <lineage>
        <taxon>Bacteria</taxon>
        <taxon>Pseudomonadati</taxon>
        <taxon>Pseudomonadota</taxon>
        <taxon>Alphaproteobacteria</taxon>
        <taxon>Hyphomicrobiales</taxon>
        <taxon>Beijerinckiaceae</taxon>
        <taxon>Methylocella</taxon>
    </lineage>
</organism>
<comment type="caution">
    <text evidence="2">The sequence shown here is derived from an EMBL/GenBank/DDBJ whole genome shotgun (WGS) entry which is preliminary data.</text>
</comment>
<protein>
    <submittedName>
        <fullName evidence="2">Uncharacterized protein</fullName>
    </submittedName>
</protein>
<keyword evidence="1" id="KW-1133">Transmembrane helix</keyword>
<reference evidence="2 3" key="1">
    <citation type="submission" date="2017-10" db="EMBL/GenBank/DDBJ databases">
        <title>Genome announcement of Methylocella silvestris TVC from permafrost.</title>
        <authorList>
            <person name="Wang J."/>
            <person name="Geng K."/>
            <person name="Ul-Haque F."/>
            <person name="Crombie A.T."/>
            <person name="Street L.E."/>
            <person name="Wookey P.A."/>
            <person name="Murrell J.C."/>
            <person name="Pratscher J."/>
        </authorList>
    </citation>
    <scope>NUCLEOTIDE SEQUENCE [LARGE SCALE GENOMIC DNA]</scope>
    <source>
        <strain evidence="2 3">TVC</strain>
    </source>
</reference>
<keyword evidence="1" id="KW-0472">Membrane</keyword>
<proteinExistence type="predicted"/>
<keyword evidence="1" id="KW-0812">Transmembrane</keyword>
<gene>
    <name evidence="2" type="ORF">CR492_08505</name>
</gene>
<evidence type="ECO:0000313" key="3">
    <source>
        <dbReference type="Proteomes" id="UP000236286"/>
    </source>
</evidence>
<sequence>MKRWAAVAGLALTCAGILVGFSLPTTVARWSGYAEIAAEHFTQIRAYIGTALVLVGTGAQIYSAWPQKISQ</sequence>
<accession>A0A2J7TI36</accession>
<evidence type="ECO:0000256" key="1">
    <source>
        <dbReference type="SAM" id="Phobius"/>
    </source>
</evidence>
<dbReference type="AlphaFoldDB" id="A0A2J7TI36"/>
<evidence type="ECO:0000313" key="2">
    <source>
        <dbReference type="EMBL" id="PNG26434.1"/>
    </source>
</evidence>
<feature type="transmembrane region" description="Helical" evidence="1">
    <location>
        <begin position="44"/>
        <end position="65"/>
    </location>
</feature>
<dbReference type="EMBL" id="PDZR01000007">
    <property type="protein sequence ID" value="PNG26434.1"/>
    <property type="molecule type" value="Genomic_DNA"/>
</dbReference>
<name>A0A2J7TI36_METSI</name>